<sequence>MDFEDLLNEVESAVRGTGTPVKPTTASSYTSSKPLSTYSSSSTSSTVSAPKPAPTSSSKSRMQSDLDDLLDLVAEPEVATSAKKAAPREFQSGSSKKCTNVALAGTALKHGQHVSAVNAAACSNLRCNDCDFTVVQFTNTRWHASADYMFFRENVPNEAKLRAKMEPSSGCIAYACQCKWLSVSDKTTPERERVKWCCAGH</sequence>
<dbReference type="Pfam" id="PF14996">
    <property type="entry name" value="RMP"/>
    <property type="match status" value="1"/>
</dbReference>
<feature type="compositionally biased region" description="Low complexity" evidence="6">
    <location>
        <begin position="25"/>
        <end position="60"/>
    </location>
</feature>
<dbReference type="PANTHER" id="PTHR33958">
    <property type="entry name" value="PROTEIN C8ORF37"/>
    <property type="match status" value="1"/>
</dbReference>
<evidence type="ECO:0000256" key="2">
    <source>
        <dbReference type="ARBA" id="ARBA00004496"/>
    </source>
</evidence>
<dbReference type="PANTHER" id="PTHR33958:SF1">
    <property type="entry name" value="CILIA- AND FLAGELLA-ASSOCIATED PROTEIN 418"/>
    <property type="match status" value="1"/>
</dbReference>
<comment type="function">
    <text evidence="4">May be involved in photoreceptor outer segment disk morphogenesis.</text>
</comment>
<dbReference type="OMA" id="RAKMEPS"/>
<dbReference type="InParanoid" id="T0SBE3"/>
<organism evidence="7 8">
    <name type="scientific">Saprolegnia diclina (strain VS20)</name>
    <dbReference type="NCBI Taxonomy" id="1156394"/>
    <lineage>
        <taxon>Eukaryota</taxon>
        <taxon>Sar</taxon>
        <taxon>Stramenopiles</taxon>
        <taxon>Oomycota</taxon>
        <taxon>Saprolegniomycetes</taxon>
        <taxon>Saprolegniales</taxon>
        <taxon>Saprolegniaceae</taxon>
        <taxon>Saprolegnia</taxon>
    </lineage>
</organism>
<dbReference type="AlphaFoldDB" id="T0SBE3"/>
<name>T0SBE3_SAPDV</name>
<reference evidence="7 8" key="1">
    <citation type="submission" date="2012-04" db="EMBL/GenBank/DDBJ databases">
        <title>The Genome Sequence of Saprolegnia declina VS20.</title>
        <authorList>
            <consortium name="The Broad Institute Genome Sequencing Platform"/>
            <person name="Russ C."/>
            <person name="Nusbaum C."/>
            <person name="Tyler B."/>
            <person name="van West P."/>
            <person name="Dieguez-Uribeondo J."/>
            <person name="de Bruijn I."/>
            <person name="Tripathy S."/>
            <person name="Jiang R."/>
            <person name="Young S.K."/>
            <person name="Zeng Q."/>
            <person name="Gargeya S."/>
            <person name="Fitzgerald M."/>
            <person name="Haas B."/>
            <person name="Abouelleil A."/>
            <person name="Alvarado L."/>
            <person name="Arachchi H.M."/>
            <person name="Berlin A."/>
            <person name="Chapman S.B."/>
            <person name="Goldberg J."/>
            <person name="Griggs A."/>
            <person name="Gujja S."/>
            <person name="Hansen M."/>
            <person name="Howarth C."/>
            <person name="Imamovic A."/>
            <person name="Larimer J."/>
            <person name="McCowen C."/>
            <person name="Montmayeur A."/>
            <person name="Murphy C."/>
            <person name="Neiman D."/>
            <person name="Pearson M."/>
            <person name="Priest M."/>
            <person name="Roberts A."/>
            <person name="Saif S."/>
            <person name="Shea T."/>
            <person name="Sisk P."/>
            <person name="Sykes S."/>
            <person name="Wortman J."/>
            <person name="Nusbaum C."/>
            <person name="Birren B."/>
        </authorList>
    </citation>
    <scope>NUCLEOTIDE SEQUENCE [LARGE SCALE GENOMIC DNA]</scope>
    <source>
        <strain evidence="7 8">VS20</strain>
    </source>
</reference>
<dbReference type="Proteomes" id="UP000030762">
    <property type="component" value="Unassembled WGS sequence"/>
</dbReference>
<comment type="subcellular location">
    <subcellularLocation>
        <location evidence="2">Cytoplasm</location>
    </subcellularLocation>
    <subcellularLocation>
        <location evidence="1">Photoreceptor inner segment</location>
    </subcellularLocation>
</comment>
<dbReference type="RefSeq" id="XP_008606536.1">
    <property type="nucleotide sequence ID" value="XM_008608314.1"/>
</dbReference>
<dbReference type="STRING" id="1156394.T0SBE3"/>
<evidence type="ECO:0000313" key="7">
    <source>
        <dbReference type="EMBL" id="EQC40062.1"/>
    </source>
</evidence>
<evidence type="ECO:0000256" key="6">
    <source>
        <dbReference type="SAM" id="MobiDB-lite"/>
    </source>
</evidence>
<evidence type="ECO:0000256" key="3">
    <source>
        <dbReference type="ARBA" id="ARBA00022490"/>
    </source>
</evidence>
<dbReference type="EMBL" id="JH767137">
    <property type="protein sequence ID" value="EQC40062.1"/>
    <property type="molecule type" value="Genomic_DNA"/>
</dbReference>
<feature type="region of interest" description="Disordered" evidence="6">
    <location>
        <begin position="1"/>
        <end position="64"/>
    </location>
</feature>
<evidence type="ECO:0000256" key="5">
    <source>
        <dbReference type="ARBA" id="ARBA00026215"/>
    </source>
</evidence>
<proteinExistence type="predicted"/>
<evidence type="ECO:0000256" key="1">
    <source>
        <dbReference type="ARBA" id="ARBA00004437"/>
    </source>
</evidence>
<keyword evidence="3" id="KW-0963">Cytoplasm</keyword>
<protein>
    <recommendedName>
        <fullName evidence="5">Cilia- and flagella-associated protein 418</fullName>
    </recommendedName>
</protein>
<dbReference type="eggNOG" id="ENOG502S1KM">
    <property type="taxonomic scope" value="Eukaryota"/>
</dbReference>
<evidence type="ECO:0000313" key="8">
    <source>
        <dbReference type="Proteomes" id="UP000030762"/>
    </source>
</evidence>
<dbReference type="GeneID" id="19943444"/>
<gene>
    <name evidence="7" type="ORF">SDRG_02717</name>
</gene>
<keyword evidence="8" id="KW-1185">Reference proteome</keyword>
<accession>T0SBE3</accession>
<dbReference type="InterPro" id="IPR029239">
    <property type="entry name" value="CFAP418"/>
</dbReference>
<evidence type="ECO:0000256" key="4">
    <source>
        <dbReference type="ARBA" id="ARBA00024819"/>
    </source>
</evidence>
<dbReference type="GO" id="GO:0005829">
    <property type="term" value="C:cytosol"/>
    <property type="evidence" value="ECO:0007669"/>
    <property type="project" value="TreeGrafter"/>
</dbReference>
<dbReference type="VEuPathDB" id="FungiDB:SDRG_02717"/>
<dbReference type="OrthoDB" id="259905at2759"/>